<organism evidence="1 2">
    <name type="scientific">Psilocybe cf. subviscida</name>
    <dbReference type="NCBI Taxonomy" id="2480587"/>
    <lineage>
        <taxon>Eukaryota</taxon>
        <taxon>Fungi</taxon>
        <taxon>Dikarya</taxon>
        <taxon>Basidiomycota</taxon>
        <taxon>Agaricomycotina</taxon>
        <taxon>Agaricomycetes</taxon>
        <taxon>Agaricomycetidae</taxon>
        <taxon>Agaricales</taxon>
        <taxon>Agaricineae</taxon>
        <taxon>Strophariaceae</taxon>
        <taxon>Psilocybe</taxon>
    </lineage>
</organism>
<proteinExistence type="predicted"/>
<name>A0A8H5F196_9AGAR</name>
<dbReference type="Proteomes" id="UP000567179">
    <property type="component" value="Unassembled WGS sequence"/>
</dbReference>
<dbReference type="AlphaFoldDB" id="A0A8H5F196"/>
<evidence type="ECO:0000313" key="1">
    <source>
        <dbReference type="EMBL" id="KAF5319603.1"/>
    </source>
</evidence>
<protein>
    <submittedName>
        <fullName evidence="1">Uncharacterized protein</fullName>
    </submittedName>
</protein>
<evidence type="ECO:0000313" key="2">
    <source>
        <dbReference type="Proteomes" id="UP000567179"/>
    </source>
</evidence>
<comment type="caution">
    <text evidence="1">The sequence shown here is derived from an EMBL/GenBank/DDBJ whole genome shotgun (WGS) entry which is preliminary data.</text>
</comment>
<accession>A0A8H5F196</accession>
<reference evidence="1 2" key="1">
    <citation type="journal article" date="2020" name="ISME J.">
        <title>Uncovering the hidden diversity of litter-decomposition mechanisms in mushroom-forming fungi.</title>
        <authorList>
            <person name="Floudas D."/>
            <person name="Bentzer J."/>
            <person name="Ahren D."/>
            <person name="Johansson T."/>
            <person name="Persson P."/>
            <person name="Tunlid A."/>
        </authorList>
    </citation>
    <scope>NUCLEOTIDE SEQUENCE [LARGE SCALE GENOMIC DNA]</scope>
    <source>
        <strain evidence="1 2">CBS 101986</strain>
    </source>
</reference>
<sequence>MAQSPGGGWPFSVGQAPHPICILVISEGSGRINLKALKRSGGLLKTCIMPDSSRVWVAEFIARDSASTTMIIACRTVASARARVPDPPAPPSSFSMPLTLQRLSLPSPVSRPSSQIEPNPGIDSMYAVKTFGKLHNVWGNSASSTRTATVSELRSMRTLGSSSAGPPAAYRLRYSTPRRTTRRGSVDITTWALQTVLHLARVHVRRVPQSRLDTVLLVLRHPLVRLVWLDAGPKELLKVGVTRVETIQKATGADETAPVARTKNLAAFPNDAEASRIISRLCICFDKVKEDEHVL</sequence>
<gene>
    <name evidence="1" type="ORF">D9619_008354</name>
</gene>
<keyword evidence="2" id="KW-1185">Reference proteome</keyword>
<dbReference type="EMBL" id="JAACJJ010000029">
    <property type="protein sequence ID" value="KAF5319603.1"/>
    <property type="molecule type" value="Genomic_DNA"/>
</dbReference>